<sequence>MADLYPSLAQCAIVATAFKVLLFPAYKSTDFEVHRNWLAITHSLPVKEWYYEKTSEWTLDYPPFFAAFEWLLSQAAQYADPAMLIVKNLNYDSWQTIYFQRATVILSELVLIFALNCFIKSAPQSNKQLAHIASLSILLSPGLLIIDHIHFQYNGFMYGVLILSIVLARKQSTLLYSGITFAILLCMKHIHLYLSLAYFVYLLRTYCLDPKSVFRPRFGNIIKLGLGVISVFGVAFGPFVYWNQLFQLKDRLFPFSRGLCHAYWAPNIWAMYSFADRVLILLAPRLGLSINQEALTSVTRGLVGDTSFAVLPEVTKEHTFALTFLFQLLPLIKLWRSPGDWDVFVGAITLCGYASFLFGWHVHEKAVLLIIIPFSLIALRDRRYFSAFRSLAIAGHVSLFPLLFTAAEFPIKTVYTVFWLVLFLFVFEQVAPVPERPRIFPIVDRFSLLYLAVAIPLIIYCSLVHQLIFGLERYEFLPLMFMSSYSALGVVWVIPETNEVFTQYEPYLQRMDFYKQRRFICEITGHSGLTFFEALRSELEESREVNNTFPDALKEPILRRIQFSTVSRVDNLVDEIYEEFKQDFYPGEPVLILLDDNTRLHGMIRDKANFAEQLYPDGTVKSPAYATYLVKVLDRPNEEALLDQEHITRDRKTFTKQMLRAFIKNNVTRESWNGAPWLVKSSIAEEYRIPTEVPKHLQYGAKVAEKKAMKKADQEGFFGFFASQQLPELKPAVKGQKSKLSQQDLARSKEAQFLEYQRSLNGNPTFVVSNKTTGAARSSKSQETDKKSQTATAVVVKTETPRPPSPPPIKYPIEDLDIAPDREKKKQRPALKFLKVNESDSPDDEDLLHDNIDMKSVGLLLETWNTLNVYCEVFQLDSFTFDDFLQAMRFSSEEVDCELFVEMHCAVLKKLVNSEKDENGAVQISLPDLPVEESDSDEEDEEEEEEESPEPEPVVTRMTTRSSLAKAEAETLKAQANRSRSNSVEVKIHRAAEMFGDYGWIDRLRKRDFRNGGWELVMVGLLHQLSARPRMEKVCNDILKHLAPLDAEPTQDTVQRQYATLDINLRAEALQIICMLSLETKAIRNYLEECSNQMTEFRKEKIEYQKARKAGLEELRRLHQERKALQPEPEKSPSPAPELEALEDSKMTGVDGESDQVADSEEEEEAPQRSLRGGLDRVLERKRKQEEEQKRKEQLAKQPKGTKQYQRVLKKIDDQKANIEKLEEKIDVVDNDLREADCPRTRCLGKDRFCNRYWWFERNAMPYGGMPNSSTAEAQFANARLWVQGPDEMERVGFIDVPDDQKKQYQKEFHTTPADRKKAEEGPTRLSNADEWGYYDDPDAVDKLIDWLDSRGNRELRLRKELLLQRDHIVKYMKFRMEYLAQTAERAESEEMPTKRMTTRNKTYVDDHKHRCLSWHNTTAMSENGHLHVDASRPTKRAKRATDDPKEIKAVNRQGKPLTRQGSRYHF</sequence>
<dbReference type="PANTHER" id="PTHR32075:SF6">
    <property type="entry name" value="ISWI CHROMATIN-REMODELING COMPLEX SUBUNIT YPL216W-RELATED"/>
    <property type="match status" value="1"/>
</dbReference>
<feature type="region of interest" description="Disordered" evidence="14">
    <location>
        <begin position="922"/>
        <end position="958"/>
    </location>
</feature>
<dbReference type="GO" id="GO:0031509">
    <property type="term" value="P:subtelomeric heterochromatin formation"/>
    <property type="evidence" value="ECO:0007669"/>
    <property type="project" value="TreeGrafter"/>
</dbReference>
<dbReference type="InterPro" id="IPR018501">
    <property type="entry name" value="DDT_dom"/>
</dbReference>
<evidence type="ECO:0000256" key="4">
    <source>
        <dbReference type="ARBA" id="ARBA00008715"/>
    </source>
</evidence>
<feature type="compositionally biased region" description="Basic and acidic residues" evidence="14">
    <location>
        <begin position="1307"/>
        <end position="1323"/>
    </location>
</feature>
<keyword evidence="9 15" id="KW-1133">Transmembrane helix</keyword>
<dbReference type="InterPro" id="IPR004856">
    <property type="entry name" value="Glyco_trans_ALG6/ALG8"/>
</dbReference>
<dbReference type="Pfam" id="PF03155">
    <property type="entry name" value="Alg6_Alg8"/>
    <property type="match status" value="1"/>
</dbReference>
<accession>A0A0L1JCQ8</accession>
<feature type="compositionally biased region" description="Acidic residues" evidence="14">
    <location>
        <begin position="930"/>
        <end position="950"/>
    </location>
</feature>
<dbReference type="GO" id="GO:0016758">
    <property type="term" value="F:hexosyltransferase activity"/>
    <property type="evidence" value="ECO:0007669"/>
    <property type="project" value="InterPro"/>
</dbReference>
<dbReference type="PANTHER" id="PTHR32075">
    <property type="entry name" value="ISWI CHROMATIN-REMODELING COMPLEX SUBUNIT YPL216W-RELATED"/>
    <property type="match status" value="1"/>
</dbReference>
<dbReference type="InterPro" id="IPR028941">
    <property type="entry name" value="WHIM2_dom"/>
</dbReference>
<dbReference type="EMBL" id="JNOM01000029">
    <property type="protein sequence ID" value="KNG89564.1"/>
    <property type="molecule type" value="Genomic_DNA"/>
</dbReference>
<dbReference type="RefSeq" id="XP_015410487.1">
    <property type="nucleotide sequence ID" value="XM_015547176.1"/>
</dbReference>
<feature type="compositionally biased region" description="Acidic residues" evidence="14">
    <location>
        <begin position="1152"/>
        <end position="1165"/>
    </location>
</feature>
<dbReference type="Pfam" id="PF15613">
    <property type="entry name" value="WSD"/>
    <property type="match status" value="1"/>
</dbReference>
<dbReference type="GO" id="GO:0005789">
    <property type="term" value="C:endoplasmic reticulum membrane"/>
    <property type="evidence" value="ECO:0007669"/>
    <property type="project" value="UniProtKB-SubCell"/>
</dbReference>
<evidence type="ECO:0000256" key="3">
    <source>
        <dbReference type="ARBA" id="ARBA00004922"/>
    </source>
</evidence>
<comment type="caution">
    <text evidence="18">The sequence shown here is derived from an EMBL/GenBank/DDBJ whole genome shotgun (WGS) entry which is preliminary data.</text>
</comment>
<feature type="transmembrane region" description="Helical" evidence="15">
    <location>
        <begin position="129"/>
        <end position="146"/>
    </location>
</feature>
<evidence type="ECO:0000313" key="19">
    <source>
        <dbReference type="Proteomes" id="UP000037505"/>
    </source>
</evidence>
<feature type="compositionally biased region" description="Basic and acidic residues" evidence="14">
    <location>
        <begin position="1174"/>
        <end position="1195"/>
    </location>
</feature>
<keyword evidence="6" id="KW-0808">Transferase</keyword>
<feature type="domain" description="DDT" evidence="16">
    <location>
        <begin position="854"/>
        <end position="917"/>
    </location>
</feature>
<name>A0A0L1JCQ8_ASPN3</name>
<dbReference type="Pfam" id="PF02791">
    <property type="entry name" value="DDT"/>
    <property type="match status" value="1"/>
</dbReference>
<feature type="region of interest" description="Disordered" evidence="14">
    <location>
        <begin position="1430"/>
        <end position="1467"/>
    </location>
</feature>
<evidence type="ECO:0000256" key="11">
    <source>
        <dbReference type="ARBA" id="ARBA00023136"/>
    </source>
</evidence>
<feature type="transmembrane region" description="Helical" evidence="15">
    <location>
        <begin position="402"/>
        <end position="427"/>
    </location>
</feature>
<feature type="compositionally biased region" description="Polar residues" evidence="14">
    <location>
        <begin position="765"/>
        <end position="779"/>
    </location>
</feature>
<keyword evidence="11 15" id="KW-0472">Membrane</keyword>
<evidence type="ECO:0000256" key="5">
    <source>
        <dbReference type="ARBA" id="ARBA00022676"/>
    </source>
</evidence>
<feature type="compositionally biased region" description="Pro residues" evidence="14">
    <location>
        <begin position="801"/>
        <end position="810"/>
    </location>
</feature>
<evidence type="ECO:0000259" key="17">
    <source>
        <dbReference type="PROSITE" id="PS51136"/>
    </source>
</evidence>
<feature type="compositionally biased region" description="Basic and acidic residues" evidence="14">
    <location>
        <begin position="1440"/>
        <end position="1450"/>
    </location>
</feature>
<dbReference type="PROSITE" id="PS50827">
    <property type="entry name" value="DDT"/>
    <property type="match status" value="1"/>
</dbReference>
<protein>
    <recommendedName>
        <fullName evidence="20">DDT domain protein</fullName>
    </recommendedName>
</protein>
<feature type="transmembrane region" description="Helical" evidence="15">
    <location>
        <begin position="175"/>
        <end position="201"/>
    </location>
</feature>
<evidence type="ECO:0008006" key="20">
    <source>
        <dbReference type="Google" id="ProtNLM"/>
    </source>
</evidence>
<feature type="transmembrane region" description="Helical" evidence="15">
    <location>
        <begin position="447"/>
        <end position="469"/>
    </location>
</feature>
<dbReference type="Pfam" id="PF15612">
    <property type="entry name" value="WHIM1"/>
    <property type="match status" value="1"/>
</dbReference>
<evidence type="ECO:0000256" key="13">
    <source>
        <dbReference type="PROSITE-ProRule" id="PRU00475"/>
    </source>
</evidence>
<evidence type="ECO:0000256" key="9">
    <source>
        <dbReference type="ARBA" id="ARBA00022989"/>
    </source>
</evidence>
<evidence type="ECO:0000259" key="16">
    <source>
        <dbReference type="PROSITE" id="PS50827"/>
    </source>
</evidence>
<evidence type="ECO:0000256" key="10">
    <source>
        <dbReference type="ARBA" id="ARBA00023054"/>
    </source>
</evidence>
<evidence type="ECO:0000256" key="12">
    <source>
        <dbReference type="ARBA" id="ARBA00023242"/>
    </source>
</evidence>
<evidence type="ECO:0000256" key="15">
    <source>
        <dbReference type="SAM" id="Phobius"/>
    </source>
</evidence>
<feature type="transmembrane region" description="Helical" evidence="15">
    <location>
        <begin position="221"/>
        <end position="242"/>
    </location>
</feature>
<dbReference type="PROSITE" id="PS51136">
    <property type="entry name" value="WAC"/>
    <property type="match status" value="1"/>
</dbReference>
<evidence type="ECO:0000256" key="8">
    <source>
        <dbReference type="ARBA" id="ARBA00022824"/>
    </source>
</evidence>
<proteinExistence type="inferred from homology"/>
<gene>
    <name evidence="18" type="ORF">ANOM_001919</name>
</gene>
<feature type="region of interest" description="Disordered" evidence="14">
    <location>
        <begin position="1122"/>
        <end position="1205"/>
    </location>
</feature>
<dbReference type="Proteomes" id="UP000037505">
    <property type="component" value="Unassembled WGS sequence"/>
</dbReference>
<dbReference type="InterPro" id="IPR028942">
    <property type="entry name" value="WHIM1_dom"/>
</dbReference>
<keyword evidence="8" id="KW-0256">Endoplasmic reticulum</keyword>
<dbReference type="GO" id="GO:0000781">
    <property type="term" value="C:chromosome, telomeric region"/>
    <property type="evidence" value="ECO:0007669"/>
    <property type="project" value="GOC"/>
</dbReference>
<keyword evidence="12 13" id="KW-0539">Nucleus</keyword>
<keyword evidence="5" id="KW-0328">Glycosyltransferase</keyword>
<keyword evidence="10" id="KW-0175">Coiled coil</keyword>
<comment type="similarity">
    <text evidence="4">Belongs to the ALG6/ALG8 glucosyltransferase family.</text>
</comment>
<keyword evidence="7 15" id="KW-0812">Transmembrane</keyword>
<comment type="subcellular location">
    <subcellularLocation>
        <location evidence="2">Endoplasmic reticulum membrane</location>
        <topology evidence="2">Multi-pass membrane protein</topology>
    </subcellularLocation>
    <subcellularLocation>
        <location evidence="1 13">Nucleus</location>
    </subcellularLocation>
</comment>
<dbReference type="UniPathway" id="UPA00378"/>
<dbReference type="GO" id="GO:0000785">
    <property type="term" value="C:chromatin"/>
    <property type="evidence" value="ECO:0007669"/>
    <property type="project" value="UniProtKB-ARBA"/>
</dbReference>
<evidence type="ECO:0000256" key="14">
    <source>
        <dbReference type="SAM" id="MobiDB-lite"/>
    </source>
</evidence>
<reference evidence="18 19" key="1">
    <citation type="submission" date="2014-06" db="EMBL/GenBank/DDBJ databases">
        <title>The Genome of the Aflatoxigenic Filamentous Fungus Aspergillus nomius.</title>
        <authorList>
            <person name="Moore M.G."/>
            <person name="Shannon B.M."/>
            <person name="Brian M.M."/>
        </authorList>
    </citation>
    <scope>NUCLEOTIDE SEQUENCE [LARGE SCALE GENOMIC DNA]</scope>
    <source>
        <strain evidence="18 19">NRRL 13137</strain>
    </source>
</reference>
<feature type="compositionally biased region" description="Basic and acidic residues" evidence="14">
    <location>
        <begin position="1122"/>
        <end position="1131"/>
    </location>
</feature>
<dbReference type="OrthoDB" id="332390at2759"/>
<evidence type="ECO:0000256" key="1">
    <source>
        <dbReference type="ARBA" id="ARBA00004123"/>
    </source>
</evidence>
<organism evidence="18 19">
    <name type="scientific">Aspergillus nomiae NRRL (strain ATCC 15546 / NRRL 13137 / CBS 260.88 / M93)</name>
    <dbReference type="NCBI Taxonomy" id="1509407"/>
    <lineage>
        <taxon>Eukaryota</taxon>
        <taxon>Fungi</taxon>
        <taxon>Dikarya</taxon>
        <taxon>Ascomycota</taxon>
        <taxon>Pezizomycotina</taxon>
        <taxon>Eurotiomycetes</taxon>
        <taxon>Eurotiomycetidae</taxon>
        <taxon>Eurotiales</taxon>
        <taxon>Aspergillaceae</taxon>
        <taxon>Aspergillus</taxon>
        <taxon>Aspergillus subgen. Circumdati</taxon>
    </lineage>
</organism>
<dbReference type="STRING" id="1509407.A0A0L1JCQ8"/>
<feature type="transmembrane region" description="Helical" evidence="15">
    <location>
        <begin position="98"/>
        <end position="117"/>
    </location>
</feature>
<dbReference type="GeneID" id="26803723"/>
<evidence type="ECO:0000313" key="18">
    <source>
        <dbReference type="EMBL" id="KNG89564.1"/>
    </source>
</evidence>
<feature type="region of interest" description="Disordered" evidence="14">
    <location>
        <begin position="1307"/>
        <end position="1329"/>
    </location>
</feature>
<feature type="region of interest" description="Disordered" evidence="14">
    <location>
        <begin position="765"/>
        <end position="812"/>
    </location>
</feature>
<feature type="domain" description="WAC" evidence="17">
    <location>
        <begin position="489"/>
        <end position="597"/>
    </location>
</feature>
<keyword evidence="19" id="KW-1185">Reference proteome</keyword>
<feature type="transmembrane region" description="Helical" evidence="15">
    <location>
        <begin position="341"/>
        <end position="360"/>
    </location>
</feature>
<evidence type="ECO:0000256" key="2">
    <source>
        <dbReference type="ARBA" id="ARBA00004477"/>
    </source>
</evidence>
<evidence type="ECO:0000256" key="6">
    <source>
        <dbReference type="ARBA" id="ARBA00022679"/>
    </source>
</evidence>
<evidence type="ECO:0000256" key="7">
    <source>
        <dbReference type="ARBA" id="ARBA00022692"/>
    </source>
</evidence>
<dbReference type="InterPro" id="IPR013136">
    <property type="entry name" value="WSTF_Acf1_Cbp146"/>
</dbReference>
<dbReference type="GO" id="GO:0005634">
    <property type="term" value="C:nucleus"/>
    <property type="evidence" value="ECO:0007669"/>
    <property type="project" value="UniProtKB-SubCell"/>
</dbReference>
<comment type="pathway">
    <text evidence="3">Protein modification; protein glycosylation.</text>
</comment>